<dbReference type="InterPro" id="IPR052895">
    <property type="entry name" value="HetReg/Transcr_Mod"/>
</dbReference>
<dbReference type="InterPro" id="IPR010730">
    <property type="entry name" value="HET"/>
</dbReference>
<dbReference type="EMBL" id="KN847041">
    <property type="protein sequence ID" value="KIW31916.1"/>
    <property type="molecule type" value="Genomic_DNA"/>
</dbReference>
<gene>
    <name evidence="2" type="ORF">PV07_03503</name>
</gene>
<feature type="domain" description="Heterokaryon incompatibility" evidence="1">
    <location>
        <begin position="60"/>
        <end position="198"/>
    </location>
</feature>
<evidence type="ECO:0000313" key="3">
    <source>
        <dbReference type="Proteomes" id="UP000054466"/>
    </source>
</evidence>
<dbReference type="PANTHER" id="PTHR24148:SF64">
    <property type="entry name" value="HETEROKARYON INCOMPATIBILITY DOMAIN-CONTAINING PROTEIN"/>
    <property type="match status" value="1"/>
</dbReference>
<evidence type="ECO:0000259" key="1">
    <source>
        <dbReference type="Pfam" id="PF06985"/>
    </source>
</evidence>
<dbReference type="PANTHER" id="PTHR24148">
    <property type="entry name" value="ANKYRIN REPEAT DOMAIN-CONTAINING PROTEIN 39 HOMOLOG-RELATED"/>
    <property type="match status" value="1"/>
</dbReference>
<reference evidence="2 3" key="1">
    <citation type="submission" date="2015-01" db="EMBL/GenBank/DDBJ databases">
        <title>The Genome Sequence of Cladophialophora immunda CBS83496.</title>
        <authorList>
            <consortium name="The Broad Institute Genomics Platform"/>
            <person name="Cuomo C."/>
            <person name="de Hoog S."/>
            <person name="Gorbushina A."/>
            <person name="Stielow B."/>
            <person name="Teixiera M."/>
            <person name="Abouelleil A."/>
            <person name="Chapman S.B."/>
            <person name="Priest M."/>
            <person name="Young S.K."/>
            <person name="Wortman J."/>
            <person name="Nusbaum C."/>
            <person name="Birren B."/>
        </authorList>
    </citation>
    <scope>NUCLEOTIDE SEQUENCE [LARGE SCALE GENOMIC DNA]</scope>
    <source>
        <strain evidence="2 3">CBS 83496</strain>
    </source>
</reference>
<dbReference type="Pfam" id="PF06985">
    <property type="entry name" value="HET"/>
    <property type="match status" value="1"/>
</dbReference>
<dbReference type="STRING" id="569365.A0A0D1ZUW2"/>
<dbReference type="HOGENOM" id="CLU_618212_0_0_1"/>
<evidence type="ECO:0000313" key="2">
    <source>
        <dbReference type="EMBL" id="KIW31916.1"/>
    </source>
</evidence>
<dbReference type="OrthoDB" id="4850726at2759"/>
<sequence length="443" mass="50816">MRTNTPFVACRTCSCKLYPYTYPPLDGETQIRLLELCPGQGTANIHAKLKNYTIGSTPAYTAISYRWRSKDPLRAVHLDGMRLFVRNNIVDLLKCLRDPQKSRMLWIDAICIDQSDVQERNGQVENMGLIYERAETVVSWLDLQDGHVLRKTSELLSAPNLWKYTDFRKGREDCHELWEALEQVMTHDYWTRTWIIQEIITAQRVILQSRSSAILLSVLEDFAYWVMILKNSSKAIHADWEGIAAANCILLCEHRMAASTQSSSRQPLAHLLMRYANFDCTDPRDKVFSLLNMSIELDISIMVNYAFTCAELFVEVLRCLSRSGELRAKEVVGMAALLYKHLLCDYPSEIERRNAVYAVGSTLEFEIEPYPRGHITSISVHEEPPQLRQLRNQAAGMRETPQVNRQKRMPQSLAWRTAMSTRATKSISSAIPTSLLSRDVNYN</sequence>
<protein>
    <recommendedName>
        <fullName evidence="1">Heterokaryon incompatibility domain-containing protein</fullName>
    </recommendedName>
</protein>
<dbReference type="RefSeq" id="XP_016252132.1">
    <property type="nucleotide sequence ID" value="XM_016390230.1"/>
</dbReference>
<keyword evidence="3" id="KW-1185">Reference proteome</keyword>
<name>A0A0D1ZUW2_9EURO</name>
<dbReference type="GeneID" id="27342697"/>
<dbReference type="VEuPathDB" id="FungiDB:PV07_03503"/>
<proteinExistence type="predicted"/>
<organism evidence="2 3">
    <name type="scientific">Cladophialophora immunda</name>
    <dbReference type="NCBI Taxonomy" id="569365"/>
    <lineage>
        <taxon>Eukaryota</taxon>
        <taxon>Fungi</taxon>
        <taxon>Dikarya</taxon>
        <taxon>Ascomycota</taxon>
        <taxon>Pezizomycotina</taxon>
        <taxon>Eurotiomycetes</taxon>
        <taxon>Chaetothyriomycetidae</taxon>
        <taxon>Chaetothyriales</taxon>
        <taxon>Herpotrichiellaceae</taxon>
        <taxon>Cladophialophora</taxon>
    </lineage>
</organism>
<dbReference type="AlphaFoldDB" id="A0A0D1ZUW2"/>
<dbReference type="Proteomes" id="UP000054466">
    <property type="component" value="Unassembled WGS sequence"/>
</dbReference>
<accession>A0A0D1ZUW2</accession>